<evidence type="ECO:0000313" key="2">
    <source>
        <dbReference type="Ensembl" id="ENSPMGP00000029554.1"/>
    </source>
</evidence>
<evidence type="ECO:0000256" key="1">
    <source>
        <dbReference type="SAM" id="MobiDB-lite"/>
    </source>
</evidence>
<reference evidence="2" key="2">
    <citation type="submission" date="2025-09" db="UniProtKB">
        <authorList>
            <consortium name="Ensembl"/>
        </authorList>
    </citation>
    <scope>IDENTIFICATION</scope>
</reference>
<sequence>MPMQDAMMLIAHNFDTYKVESRDKEREEIARKAAKMADDVLLREADRESHPVSALTPITLLYENRFVTPEELDILIAYLKDKRARLGRPTVDTLAAPPPPPAAGQPPPSRPLSSVPGASPSSSNQQELQAKILSLFTNSSSAASASAPPVGAVPSQGYGAMAPSSHSASSQAPPGPHSALAHSAPAQGYGAPQGRLPPPGHRPPNPSAGINFDSPSVQKALDTLMQSGPSLNHLVAPGAPQAYVGYRS</sequence>
<dbReference type="Proteomes" id="UP000261520">
    <property type="component" value="Unplaced"/>
</dbReference>
<feature type="region of interest" description="Disordered" evidence="1">
    <location>
        <begin position="89"/>
        <end position="127"/>
    </location>
</feature>
<dbReference type="GO" id="GO:0009966">
    <property type="term" value="P:regulation of signal transduction"/>
    <property type="evidence" value="ECO:0007669"/>
    <property type="project" value="TreeGrafter"/>
</dbReference>
<dbReference type="InterPro" id="IPR052600">
    <property type="entry name" value="Nuc_rcpt_coact/corep"/>
</dbReference>
<dbReference type="PANTHER" id="PTHR23295:SF3">
    <property type="entry name" value="NUCLEAR RECEPTOR COACTIVATOR 5"/>
    <property type="match status" value="1"/>
</dbReference>
<feature type="compositionally biased region" description="Pro residues" evidence="1">
    <location>
        <begin position="195"/>
        <end position="206"/>
    </location>
</feature>
<dbReference type="Ensembl" id="ENSPMGT00000031458.1">
    <property type="protein sequence ID" value="ENSPMGP00000029554.1"/>
    <property type="gene ID" value="ENSPMGG00000023783.1"/>
</dbReference>
<name>A0A3B4BIX8_9GOBI</name>
<dbReference type="GO" id="GO:0005654">
    <property type="term" value="C:nucleoplasm"/>
    <property type="evidence" value="ECO:0007669"/>
    <property type="project" value="TreeGrafter"/>
</dbReference>
<protein>
    <submittedName>
        <fullName evidence="2">Uncharacterized protein</fullName>
    </submittedName>
</protein>
<accession>A0A3B4BIX8</accession>
<evidence type="ECO:0000313" key="3">
    <source>
        <dbReference type="Proteomes" id="UP000261520"/>
    </source>
</evidence>
<dbReference type="PANTHER" id="PTHR23295">
    <property type="entry name" value="NUCLEAR RECEPTOR COACTIVATOR 5-RELATED"/>
    <property type="match status" value="1"/>
</dbReference>
<feature type="compositionally biased region" description="Low complexity" evidence="1">
    <location>
        <begin position="162"/>
        <end position="172"/>
    </location>
</feature>
<organism evidence="2 3">
    <name type="scientific">Periophthalmus magnuspinnatus</name>
    <dbReference type="NCBI Taxonomy" id="409849"/>
    <lineage>
        <taxon>Eukaryota</taxon>
        <taxon>Metazoa</taxon>
        <taxon>Chordata</taxon>
        <taxon>Craniata</taxon>
        <taxon>Vertebrata</taxon>
        <taxon>Euteleostomi</taxon>
        <taxon>Actinopterygii</taxon>
        <taxon>Neopterygii</taxon>
        <taxon>Teleostei</taxon>
        <taxon>Neoteleostei</taxon>
        <taxon>Acanthomorphata</taxon>
        <taxon>Gobiaria</taxon>
        <taxon>Gobiiformes</taxon>
        <taxon>Gobioidei</taxon>
        <taxon>Gobiidae</taxon>
        <taxon>Oxudercinae</taxon>
        <taxon>Periophthalmus</taxon>
    </lineage>
</organism>
<feature type="compositionally biased region" description="Low complexity" evidence="1">
    <location>
        <begin position="111"/>
        <end position="123"/>
    </location>
</feature>
<feature type="compositionally biased region" description="Pro residues" evidence="1">
    <location>
        <begin position="96"/>
        <end position="110"/>
    </location>
</feature>
<keyword evidence="3" id="KW-1185">Reference proteome</keyword>
<proteinExistence type="predicted"/>
<dbReference type="SUPFAM" id="SSF52954">
    <property type="entry name" value="Class II aaRS ABD-related"/>
    <property type="match status" value="1"/>
</dbReference>
<feature type="region of interest" description="Disordered" evidence="1">
    <location>
        <begin position="156"/>
        <end position="215"/>
    </location>
</feature>
<dbReference type="AlphaFoldDB" id="A0A3B4BIX8"/>
<reference evidence="2" key="1">
    <citation type="submission" date="2025-08" db="UniProtKB">
        <authorList>
            <consortium name="Ensembl"/>
        </authorList>
    </citation>
    <scope>IDENTIFICATION</scope>
</reference>